<dbReference type="AlphaFoldDB" id="A0A4Z1F6D5"/>
<proteinExistence type="predicted"/>
<sequence>MSDGTMTAGPANLPPWLRNDTAVELHKKMAFLIFEKLVDSGDGPTLETDHLRTIIQANQIKTSCWLGHLAVGEIVDLLKGMIQEGWYEKKLEVLKDLQPDWFVPAMLKDTGKTEEVVNAIEKDEGEASLLHDSFGLTEKRTYSKEEPALNLDRIARESKPISGRNSTTLVATKDTEYEEGQVDAGEATKNPGKNDKRSTSSQELVAQNQDSARLSRNQKQPHGPTSSYWIPDQRERSRATRPDQSRKRRRNTPSPERANQRRRTDNLGRSFEAHNRFDINTGGNYVKASKMISPTSEYITIGSYSVPRQETVHFFIWDIQQGILDDTHHCIVRALYYWAQRYGYGNLFCALLWYKAGHAQLHEFHKVLRNVRINEAHLYLFRCSVREFKDMLCRIAQIRHCAVHHKVDAPVLIIKEMVYDCIELTIMLRDRKATDLMETIWNDTLEEISYNSNNRTRHEDLVDKLRRTNKDMKKNSAAYDIMSAEREDIHRQLGYSLPR</sequence>
<feature type="compositionally biased region" description="Basic and acidic residues" evidence="1">
    <location>
        <begin position="258"/>
        <end position="273"/>
    </location>
</feature>
<comment type="caution">
    <text evidence="2">The sequence shown here is derived from an EMBL/GenBank/DDBJ whole genome shotgun (WGS) entry which is preliminary data.</text>
</comment>
<evidence type="ECO:0000313" key="3">
    <source>
        <dbReference type="Proteomes" id="UP000297777"/>
    </source>
</evidence>
<organism evidence="2 3">
    <name type="scientific">Botrytis tulipae</name>
    <dbReference type="NCBI Taxonomy" id="87230"/>
    <lineage>
        <taxon>Eukaryota</taxon>
        <taxon>Fungi</taxon>
        <taxon>Dikarya</taxon>
        <taxon>Ascomycota</taxon>
        <taxon>Pezizomycotina</taxon>
        <taxon>Leotiomycetes</taxon>
        <taxon>Helotiales</taxon>
        <taxon>Sclerotiniaceae</taxon>
        <taxon>Botrytis</taxon>
    </lineage>
</organism>
<dbReference type="OrthoDB" id="3508989at2759"/>
<accession>A0A4Z1F6D5</accession>
<gene>
    <name evidence="2" type="ORF">BTUL_0010g00230</name>
</gene>
<protein>
    <submittedName>
        <fullName evidence="2">Uncharacterized protein</fullName>
    </submittedName>
</protein>
<evidence type="ECO:0000256" key="1">
    <source>
        <dbReference type="SAM" id="MobiDB-lite"/>
    </source>
</evidence>
<name>A0A4Z1F6D5_9HELO</name>
<dbReference type="Proteomes" id="UP000297777">
    <property type="component" value="Unassembled WGS sequence"/>
</dbReference>
<feature type="region of interest" description="Disordered" evidence="1">
    <location>
        <begin position="151"/>
        <end position="273"/>
    </location>
</feature>
<dbReference type="EMBL" id="PQXH01000010">
    <property type="protein sequence ID" value="TGO18353.1"/>
    <property type="molecule type" value="Genomic_DNA"/>
</dbReference>
<feature type="compositionally biased region" description="Polar residues" evidence="1">
    <location>
        <begin position="199"/>
        <end position="228"/>
    </location>
</feature>
<evidence type="ECO:0000313" key="2">
    <source>
        <dbReference type="EMBL" id="TGO18353.1"/>
    </source>
</evidence>
<feature type="compositionally biased region" description="Basic and acidic residues" evidence="1">
    <location>
        <begin position="232"/>
        <end position="245"/>
    </location>
</feature>
<reference evidence="2 3" key="1">
    <citation type="submission" date="2017-12" db="EMBL/GenBank/DDBJ databases">
        <title>Comparative genomics of Botrytis spp.</title>
        <authorList>
            <person name="Valero-Jimenez C.A."/>
            <person name="Tapia P."/>
            <person name="Veloso J."/>
            <person name="Silva-Moreno E."/>
            <person name="Staats M."/>
            <person name="Valdes J.H."/>
            <person name="Van Kan J.A.L."/>
        </authorList>
    </citation>
    <scope>NUCLEOTIDE SEQUENCE [LARGE SCALE GENOMIC DNA]</scope>
    <source>
        <strain evidence="2 3">Bt9001</strain>
    </source>
</reference>
<keyword evidence="3" id="KW-1185">Reference proteome</keyword>